<dbReference type="Pfam" id="PF07454">
    <property type="entry name" value="SpoIIP"/>
    <property type="match status" value="1"/>
</dbReference>
<evidence type="ECO:0000313" key="1">
    <source>
        <dbReference type="EMBL" id="SFA75462.1"/>
    </source>
</evidence>
<organism evidence="1 2">
    <name type="scientific">Clostridium frigidicarnis</name>
    <dbReference type="NCBI Taxonomy" id="84698"/>
    <lineage>
        <taxon>Bacteria</taxon>
        <taxon>Bacillati</taxon>
        <taxon>Bacillota</taxon>
        <taxon>Clostridia</taxon>
        <taxon>Eubacteriales</taxon>
        <taxon>Clostridiaceae</taxon>
        <taxon>Clostridium</taxon>
    </lineage>
</organism>
<dbReference type="AlphaFoldDB" id="A0A1I0VGM5"/>
<reference evidence="1 2" key="1">
    <citation type="submission" date="2016-10" db="EMBL/GenBank/DDBJ databases">
        <authorList>
            <person name="de Groot N.N."/>
        </authorList>
    </citation>
    <scope>NUCLEOTIDE SEQUENCE [LARGE SCALE GENOMIC DNA]</scope>
    <source>
        <strain evidence="1 2">DSM 12271</strain>
    </source>
</reference>
<dbReference type="NCBIfam" id="TIGR02867">
    <property type="entry name" value="spore_II_P"/>
    <property type="match status" value="1"/>
</dbReference>
<dbReference type="Proteomes" id="UP000198619">
    <property type="component" value="Unassembled WGS sequence"/>
</dbReference>
<dbReference type="STRING" id="84698.SAMN04488528_100258"/>
<dbReference type="EMBL" id="FOKI01000002">
    <property type="protein sequence ID" value="SFA75462.1"/>
    <property type="molecule type" value="Genomic_DNA"/>
</dbReference>
<protein>
    <submittedName>
        <fullName evidence="1">Stage II sporulation protein P</fullName>
    </submittedName>
</protein>
<dbReference type="InterPro" id="IPR010897">
    <property type="entry name" value="Spore_II_P"/>
</dbReference>
<dbReference type="RefSeq" id="WP_090038140.1">
    <property type="nucleotide sequence ID" value="NZ_FOKI01000002.1"/>
</dbReference>
<evidence type="ECO:0000313" key="2">
    <source>
        <dbReference type="Proteomes" id="UP000198619"/>
    </source>
</evidence>
<accession>A0A1I0VGM5</accession>
<sequence>MNNNEIINIRNIKLKIALFLLVTLALFIGIVNCLKHNMTSGVNGSAIYTKLLNYSMPIVSQYGQDGEEHSGQFKNLIMDALGINIYNPISILEKELPLISMENRGLNKENGSIESLNPFKLNDNSISKNNNKANPTENDLKLSNKVVPLEDNTLKKKLDANKPDILIYHTHNNEDFAPGGPNNTVVTVGDELQKILQETYGISVIHDKTVHSDNYATCYNKSGQTVDKYLNQYKDFKLIIDIHRDSGPSRETITTRMNDENIAKIMFVVSKNRKNINENMKLLNGLIGISDKLYPGYCRGIFSYNHGIGSFNQDKSSNSILVEVGSDTTKIEEATATAKYLARIIAEQLNRK</sequence>
<name>A0A1I0VGM5_9CLOT</name>
<proteinExistence type="predicted"/>
<dbReference type="OrthoDB" id="1633470at2"/>
<gene>
    <name evidence="1" type="ORF">SAMN04488528_100258</name>
</gene>
<keyword evidence="2" id="KW-1185">Reference proteome</keyword>